<evidence type="ECO:0000313" key="3">
    <source>
        <dbReference type="Proteomes" id="UP000070163"/>
    </source>
</evidence>
<dbReference type="AlphaFoldDB" id="A0A133U9F9"/>
<keyword evidence="3" id="KW-1185">Reference proteome</keyword>
<dbReference type="PRINTS" id="PR00413">
    <property type="entry name" value="HADHALOGNASE"/>
</dbReference>
<proteinExistence type="inferred from homology"/>
<dbReference type="InterPro" id="IPR036412">
    <property type="entry name" value="HAD-like_sf"/>
</dbReference>
<dbReference type="Pfam" id="PF13419">
    <property type="entry name" value="HAD_2"/>
    <property type="match status" value="1"/>
</dbReference>
<dbReference type="SFLD" id="SFLDS00003">
    <property type="entry name" value="Haloacid_Dehalogenase"/>
    <property type="match status" value="1"/>
</dbReference>
<accession>A0A133U9F9</accession>
<dbReference type="PANTHER" id="PTHR18901:SF38">
    <property type="entry name" value="PSEUDOURIDINE-5'-PHOSPHATASE"/>
    <property type="match status" value="1"/>
</dbReference>
<dbReference type="SFLD" id="SFLDG01129">
    <property type="entry name" value="C1.5:_HAD__Beta-PGM__Phosphata"/>
    <property type="match status" value="1"/>
</dbReference>
<name>A0A133U9F9_9EURY</name>
<comment type="similarity">
    <text evidence="1">Belongs to the HAD-like hydrolase superfamily.</text>
</comment>
<evidence type="ECO:0000313" key="2">
    <source>
        <dbReference type="EMBL" id="KXA90807.1"/>
    </source>
</evidence>
<reference evidence="2 3" key="1">
    <citation type="journal article" date="2016" name="Sci. Rep.">
        <title>Metabolic traits of an uncultured archaeal lineage -MSBL1- from brine pools of the Red Sea.</title>
        <authorList>
            <person name="Mwirichia R."/>
            <person name="Alam I."/>
            <person name="Rashid M."/>
            <person name="Vinu M."/>
            <person name="Ba-Alawi W."/>
            <person name="Anthony Kamau A."/>
            <person name="Kamanda Ngugi D."/>
            <person name="Goker M."/>
            <person name="Klenk H.P."/>
            <person name="Bajic V."/>
            <person name="Stingl U."/>
        </authorList>
    </citation>
    <scope>NUCLEOTIDE SEQUENCE [LARGE SCALE GENOMIC DNA]</scope>
    <source>
        <strain evidence="2">SCGC-AAA259A05</strain>
    </source>
</reference>
<comment type="caution">
    <text evidence="2">The sequence shown here is derived from an EMBL/GenBank/DDBJ whole genome shotgun (WGS) entry which is preliminary data.</text>
</comment>
<gene>
    <name evidence="2" type="ORF">AKJ57_03565</name>
</gene>
<dbReference type="Gene3D" id="1.10.150.240">
    <property type="entry name" value="Putative phosphatase, domain 2"/>
    <property type="match status" value="1"/>
</dbReference>
<dbReference type="SUPFAM" id="SSF56784">
    <property type="entry name" value="HAD-like"/>
    <property type="match status" value="1"/>
</dbReference>
<dbReference type="NCBIfam" id="TIGR01509">
    <property type="entry name" value="HAD-SF-IA-v3"/>
    <property type="match status" value="1"/>
</dbReference>
<organism evidence="2 3">
    <name type="scientific">candidate division MSBL1 archaeon SCGC-AAA259A05</name>
    <dbReference type="NCBI Taxonomy" id="1698259"/>
    <lineage>
        <taxon>Archaea</taxon>
        <taxon>Methanobacteriati</taxon>
        <taxon>Methanobacteriota</taxon>
        <taxon>candidate division MSBL1</taxon>
    </lineage>
</organism>
<dbReference type="InterPro" id="IPR023198">
    <property type="entry name" value="PGP-like_dom2"/>
</dbReference>
<dbReference type="InterPro" id="IPR006439">
    <property type="entry name" value="HAD-SF_hydro_IA"/>
</dbReference>
<dbReference type="EMBL" id="LHXJ01000037">
    <property type="protein sequence ID" value="KXA90807.1"/>
    <property type="molecule type" value="Genomic_DNA"/>
</dbReference>
<protein>
    <submittedName>
        <fullName evidence="2">Uncharacterized protein</fullName>
    </submittedName>
</protein>
<dbReference type="Proteomes" id="UP000070163">
    <property type="component" value="Unassembled WGS sequence"/>
</dbReference>
<dbReference type="Gene3D" id="3.40.50.1000">
    <property type="entry name" value="HAD superfamily/HAD-like"/>
    <property type="match status" value="1"/>
</dbReference>
<evidence type="ECO:0000256" key="1">
    <source>
        <dbReference type="ARBA" id="ARBA00007958"/>
    </source>
</evidence>
<sequence>MDAIIFDLDGVLINSEKYWDKISEKVLNKAIGPRKISSKEIRGLGVMDQYDFLSEDFDMRISKKEFFKSYNEEARRIYEKAEPVKGLNKIISFLEDKNVKTAIASSSCKDWVNVAVRRLELGSNLDEITSVENIDGKGKPFPEIYLHTSNLLGVEPQNCIVVEDSEVGVKAAKNAGMCCIGSRFFDHDQNLTKADEIVDNSEELFSKLREKL</sequence>
<dbReference type="InterPro" id="IPR023214">
    <property type="entry name" value="HAD_sf"/>
</dbReference>
<dbReference type="InterPro" id="IPR041492">
    <property type="entry name" value="HAD_2"/>
</dbReference>
<dbReference type="PANTHER" id="PTHR18901">
    <property type="entry name" value="2-DEOXYGLUCOSE-6-PHOSPHATE PHOSPHATASE 2"/>
    <property type="match status" value="1"/>
</dbReference>